<dbReference type="EMBL" id="BARV01043742">
    <property type="protein sequence ID" value="GAI65834.1"/>
    <property type="molecule type" value="Genomic_DNA"/>
</dbReference>
<protein>
    <submittedName>
        <fullName evidence="1">Uncharacterized protein</fullName>
    </submittedName>
</protein>
<organism evidence="1">
    <name type="scientific">marine sediment metagenome</name>
    <dbReference type="NCBI Taxonomy" id="412755"/>
    <lineage>
        <taxon>unclassified sequences</taxon>
        <taxon>metagenomes</taxon>
        <taxon>ecological metagenomes</taxon>
    </lineage>
</organism>
<comment type="caution">
    <text evidence="1">The sequence shown here is derived from an EMBL/GenBank/DDBJ whole genome shotgun (WGS) entry which is preliminary data.</text>
</comment>
<feature type="non-terminal residue" evidence="1">
    <location>
        <position position="81"/>
    </location>
</feature>
<dbReference type="AlphaFoldDB" id="X1SDF6"/>
<reference evidence="1" key="1">
    <citation type="journal article" date="2014" name="Front. Microbiol.">
        <title>High frequency of phylogenetically diverse reductive dehalogenase-homologous genes in deep subseafloor sedimentary metagenomes.</title>
        <authorList>
            <person name="Kawai M."/>
            <person name="Futagami T."/>
            <person name="Toyoda A."/>
            <person name="Takaki Y."/>
            <person name="Nishi S."/>
            <person name="Hori S."/>
            <person name="Arai W."/>
            <person name="Tsubouchi T."/>
            <person name="Morono Y."/>
            <person name="Uchiyama I."/>
            <person name="Ito T."/>
            <person name="Fujiyama A."/>
            <person name="Inagaki F."/>
            <person name="Takami H."/>
        </authorList>
    </citation>
    <scope>NUCLEOTIDE SEQUENCE</scope>
    <source>
        <strain evidence="1">Expedition CK06-06</strain>
    </source>
</reference>
<proteinExistence type="predicted"/>
<gene>
    <name evidence="1" type="ORF">S06H3_65133</name>
</gene>
<name>X1SDF6_9ZZZZ</name>
<accession>X1SDF6</accession>
<sequence length="81" mass="9082">MHKPLRDLIGIIHFTENVSTKIHGVVDKTEIYRIIKEEFAKSKRYTASILLLNDDGSKLRIAETSLTPGELKAGEKASGMR</sequence>
<evidence type="ECO:0000313" key="1">
    <source>
        <dbReference type="EMBL" id="GAI65834.1"/>
    </source>
</evidence>